<evidence type="ECO:0000259" key="1">
    <source>
        <dbReference type="Pfam" id="PF17921"/>
    </source>
</evidence>
<reference evidence="3" key="2">
    <citation type="submission" date="2025-08" db="UniProtKB">
        <authorList>
            <consortium name="RefSeq"/>
        </authorList>
    </citation>
    <scope>IDENTIFICATION</scope>
    <source>
        <tissue evidence="3">Leaf</tissue>
    </source>
</reference>
<dbReference type="KEGG" id="nsy:104228808"/>
<dbReference type="eggNOG" id="KOG0017">
    <property type="taxonomic scope" value="Eukaryota"/>
</dbReference>
<reference evidence="2" key="1">
    <citation type="journal article" date="2013" name="Genome Biol.">
        <title>Reference genomes and transcriptomes of Nicotiana sylvestris and Nicotiana tomentosiformis.</title>
        <authorList>
            <person name="Sierro N."/>
            <person name="Battey J.N."/>
            <person name="Ouadi S."/>
            <person name="Bovet L."/>
            <person name="Goepfert S."/>
            <person name="Bakaher N."/>
            <person name="Peitsch M.C."/>
            <person name="Ivanov N.V."/>
        </authorList>
    </citation>
    <scope>NUCLEOTIDE SEQUENCE [LARGE SCALE GENOMIC DNA]</scope>
</reference>
<dbReference type="Proteomes" id="UP000189701">
    <property type="component" value="Unplaced"/>
</dbReference>
<dbReference type="OrthoDB" id="1304586at2759"/>
<evidence type="ECO:0000313" key="2">
    <source>
        <dbReference type="Proteomes" id="UP000189701"/>
    </source>
</evidence>
<name>A0A1U7WI84_NICSY</name>
<sequence>MQYEDPELVELRERVPQQKNPLLELKRDGILRYRGHLCVPDVVGLRDRIMSEAHYSWYSIHPWSTKIYQDIKDMYWWNNMKKNIIEFAAQCPSCQQVKVEH</sequence>
<dbReference type="Pfam" id="PF17921">
    <property type="entry name" value="Integrase_H2C2"/>
    <property type="match status" value="1"/>
</dbReference>
<dbReference type="Gene3D" id="1.10.340.70">
    <property type="match status" value="1"/>
</dbReference>
<gene>
    <name evidence="3" type="primary">LOC104228808</name>
</gene>
<proteinExistence type="predicted"/>
<feature type="domain" description="Integrase zinc-binding" evidence="1">
    <location>
        <begin position="45"/>
        <end position="99"/>
    </location>
</feature>
<dbReference type="InterPro" id="IPR041588">
    <property type="entry name" value="Integrase_H2C2"/>
</dbReference>
<dbReference type="GeneID" id="104228808"/>
<keyword evidence="2" id="KW-1185">Reference proteome</keyword>
<evidence type="ECO:0000313" key="3">
    <source>
        <dbReference type="RefSeq" id="XP_009779652.1"/>
    </source>
</evidence>
<accession>A0A1U7WI84</accession>
<organism evidence="2 3">
    <name type="scientific">Nicotiana sylvestris</name>
    <name type="common">Wood tobacco</name>
    <name type="synonym">South American tobacco</name>
    <dbReference type="NCBI Taxonomy" id="4096"/>
    <lineage>
        <taxon>Eukaryota</taxon>
        <taxon>Viridiplantae</taxon>
        <taxon>Streptophyta</taxon>
        <taxon>Embryophyta</taxon>
        <taxon>Tracheophyta</taxon>
        <taxon>Spermatophyta</taxon>
        <taxon>Magnoliopsida</taxon>
        <taxon>eudicotyledons</taxon>
        <taxon>Gunneridae</taxon>
        <taxon>Pentapetalae</taxon>
        <taxon>asterids</taxon>
        <taxon>lamiids</taxon>
        <taxon>Solanales</taxon>
        <taxon>Solanaceae</taxon>
        <taxon>Nicotianoideae</taxon>
        <taxon>Nicotianeae</taxon>
        <taxon>Nicotiana</taxon>
    </lineage>
</organism>
<dbReference type="RefSeq" id="XP_009779652.1">
    <property type="nucleotide sequence ID" value="XM_009781350.1"/>
</dbReference>
<dbReference type="AlphaFoldDB" id="A0A1U7WI84"/>
<protein>
    <submittedName>
        <fullName evidence="3">Uncharacterized protein LOC104228808</fullName>
    </submittedName>
</protein>